<keyword evidence="2" id="KW-0489">Methyltransferase</keyword>
<dbReference type="SUPFAM" id="SSF53335">
    <property type="entry name" value="S-adenosyl-L-methionine-dependent methyltransferases"/>
    <property type="match status" value="1"/>
</dbReference>
<dbReference type="Pfam" id="PF01135">
    <property type="entry name" value="PCMT"/>
    <property type="match status" value="1"/>
</dbReference>
<evidence type="ECO:0000256" key="1">
    <source>
        <dbReference type="SAM" id="SignalP"/>
    </source>
</evidence>
<evidence type="ECO:0000313" key="2">
    <source>
        <dbReference type="EMBL" id="GHH18284.1"/>
    </source>
</evidence>
<keyword evidence="1" id="KW-0732">Signal</keyword>
<dbReference type="CDD" id="cd02440">
    <property type="entry name" value="AdoMet_MTases"/>
    <property type="match status" value="1"/>
</dbReference>
<dbReference type="GO" id="GO:0032259">
    <property type="term" value="P:methylation"/>
    <property type="evidence" value="ECO:0007669"/>
    <property type="project" value="UniProtKB-KW"/>
</dbReference>
<feature type="signal peptide" evidence="1">
    <location>
        <begin position="1"/>
        <end position="21"/>
    </location>
</feature>
<dbReference type="PIRSF" id="PIRSF031679">
    <property type="entry name" value="Mtase_Alr7345_prd"/>
    <property type="match status" value="1"/>
</dbReference>
<dbReference type="EMBL" id="BNAQ01000003">
    <property type="protein sequence ID" value="GHH18284.1"/>
    <property type="molecule type" value="Genomic_DNA"/>
</dbReference>
<reference evidence="3" key="1">
    <citation type="journal article" date="2019" name="Int. J. Syst. Evol. Microbiol.">
        <title>The Global Catalogue of Microorganisms (GCM) 10K type strain sequencing project: providing services to taxonomists for standard genome sequencing and annotation.</title>
        <authorList>
            <consortium name="The Broad Institute Genomics Platform"/>
            <consortium name="The Broad Institute Genome Sequencing Center for Infectious Disease"/>
            <person name="Wu L."/>
            <person name="Ma J."/>
        </authorList>
    </citation>
    <scope>NUCLEOTIDE SEQUENCE [LARGE SCALE GENOMIC DNA]</scope>
    <source>
        <strain evidence="3">CGMCC 1.8957</strain>
    </source>
</reference>
<protein>
    <submittedName>
        <fullName evidence="2">Methyltransferase</fullName>
    </submittedName>
</protein>
<gene>
    <name evidence="2" type="ORF">GCM10008023_23930</name>
</gene>
<keyword evidence="3" id="KW-1185">Reference proteome</keyword>
<organism evidence="2 3">
    <name type="scientific">Sphingomonas glacialis</name>
    <dbReference type="NCBI Taxonomy" id="658225"/>
    <lineage>
        <taxon>Bacteria</taxon>
        <taxon>Pseudomonadati</taxon>
        <taxon>Pseudomonadota</taxon>
        <taxon>Alphaproteobacteria</taxon>
        <taxon>Sphingomonadales</taxon>
        <taxon>Sphingomonadaceae</taxon>
        <taxon>Sphingomonas</taxon>
    </lineage>
</organism>
<feature type="chain" id="PRO_5045204854" evidence="1">
    <location>
        <begin position="22"/>
        <end position="256"/>
    </location>
</feature>
<evidence type="ECO:0000313" key="3">
    <source>
        <dbReference type="Proteomes" id="UP000652430"/>
    </source>
</evidence>
<sequence length="256" mass="26650">MMRAFLTGVAATALIATVASAAGVPASVHSAKQTQKAVATALASPARADQSTDDARRKAAEVLAFSGVGPGDEVLDFLPGSGYWTRAFSGIVGASGHVYAVWPAAMAKYAAKSATALEDRHLSNVTVKVLGSGIVAASEPVDLIWTVQNYHDLANNGAGEAGIDQMNAEAFKALKPGGTYLVIDHADAAGTGLTGTDTKHRIDPAVVKTEVAKAGFQFVGESDVLRNPADDHSAKVFDPAIRGKTDQFVFKFRKPR</sequence>
<keyword evidence="2" id="KW-0808">Transferase</keyword>
<dbReference type="InterPro" id="IPR029063">
    <property type="entry name" value="SAM-dependent_MTases_sf"/>
</dbReference>
<accession>A0ABQ3LLC7</accession>
<dbReference type="GO" id="GO:0008168">
    <property type="term" value="F:methyltransferase activity"/>
    <property type="evidence" value="ECO:0007669"/>
    <property type="project" value="UniProtKB-KW"/>
</dbReference>
<dbReference type="Proteomes" id="UP000652430">
    <property type="component" value="Unassembled WGS sequence"/>
</dbReference>
<proteinExistence type="predicted"/>
<name>A0ABQ3LLC7_9SPHN</name>
<dbReference type="Gene3D" id="3.40.50.150">
    <property type="entry name" value="Vaccinia Virus protein VP39"/>
    <property type="match status" value="1"/>
</dbReference>
<comment type="caution">
    <text evidence="2">The sequence shown here is derived from an EMBL/GenBank/DDBJ whole genome shotgun (WGS) entry which is preliminary data.</text>
</comment>
<dbReference type="InterPro" id="IPR016980">
    <property type="entry name" value="S-AdoMet-dep_MeTrfase_Alr7345"/>
</dbReference>